<sequence length="83" mass="9923">YHTHCSSYEQITLGVLQILEEMKEIQKRKNSNSTEEVNSRPRDKLEFQRISETRNQEQASRPTLCGHCLILYIYSRPDRHLFQ</sequence>
<evidence type="ECO:0000313" key="2">
    <source>
        <dbReference type="WBParaSite" id="PgR057_g038_t02"/>
    </source>
</evidence>
<reference evidence="2" key="1">
    <citation type="submission" date="2022-11" db="UniProtKB">
        <authorList>
            <consortium name="WormBaseParasite"/>
        </authorList>
    </citation>
    <scope>IDENTIFICATION</scope>
</reference>
<dbReference type="AlphaFoldDB" id="A0A915BUG9"/>
<evidence type="ECO:0000313" key="1">
    <source>
        <dbReference type="Proteomes" id="UP000887569"/>
    </source>
</evidence>
<protein>
    <submittedName>
        <fullName evidence="2">BPTI/Kunitz inhibitor domain-containing protein</fullName>
    </submittedName>
</protein>
<accession>A0A915BUG9</accession>
<proteinExistence type="predicted"/>
<organism evidence="1 2">
    <name type="scientific">Parascaris univalens</name>
    <name type="common">Nematode worm</name>
    <dbReference type="NCBI Taxonomy" id="6257"/>
    <lineage>
        <taxon>Eukaryota</taxon>
        <taxon>Metazoa</taxon>
        <taxon>Ecdysozoa</taxon>
        <taxon>Nematoda</taxon>
        <taxon>Chromadorea</taxon>
        <taxon>Rhabditida</taxon>
        <taxon>Spirurina</taxon>
        <taxon>Ascaridomorpha</taxon>
        <taxon>Ascaridoidea</taxon>
        <taxon>Ascarididae</taxon>
        <taxon>Parascaris</taxon>
    </lineage>
</organism>
<name>A0A915BUG9_PARUN</name>
<keyword evidence="1" id="KW-1185">Reference proteome</keyword>
<dbReference type="Proteomes" id="UP000887569">
    <property type="component" value="Unplaced"/>
</dbReference>
<dbReference type="WBParaSite" id="PgR057_g038_t02">
    <property type="protein sequence ID" value="PgR057_g038_t02"/>
    <property type="gene ID" value="PgR057_g038"/>
</dbReference>